<keyword evidence="1" id="KW-1133">Transmembrane helix</keyword>
<protein>
    <submittedName>
        <fullName evidence="2">Uncharacterized protein</fullName>
    </submittedName>
</protein>
<organism evidence="2 3">
    <name type="scientific">Taibaiella chishuiensis</name>
    <dbReference type="NCBI Taxonomy" id="1434707"/>
    <lineage>
        <taxon>Bacteria</taxon>
        <taxon>Pseudomonadati</taxon>
        <taxon>Bacteroidota</taxon>
        <taxon>Chitinophagia</taxon>
        <taxon>Chitinophagales</taxon>
        <taxon>Chitinophagaceae</taxon>
        <taxon>Taibaiella</taxon>
    </lineage>
</organism>
<keyword evidence="1" id="KW-0812">Transmembrane</keyword>
<dbReference type="OrthoDB" id="772690at2"/>
<dbReference type="Proteomes" id="UP000240572">
    <property type="component" value="Unassembled WGS sequence"/>
</dbReference>
<evidence type="ECO:0000313" key="3">
    <source>
        <dbReference type="Proteomes" id="UP000240572"/>
    </source>
</evidence>
<evidence type="ECO:0000256" key="1">
    <source>
        <dbReference type="SAM" id="Phobius"/>
    </source>
</evidence>
<dbReference type="EMBL" id="PYGD01000007">
    <property type="protein sequence ID" value="PSK90793.1"/>
    <property type="molecule type" value="Genomic_DNA"/>
</dbReference>
<keyword evidence="3" id="KW-1185">Reference proteome</keyword>
<sequence>MLEQITWKTYLTVVLIAIIIYYLFIGFLHRESIIKMIRKRQGQNYENEDEVITGFSSFDELEELVNDIRHSILEKAGTEVSKDELLDQLCNRLTHYGGLRQPAYRIAITNFIIQNAETICEISFTKDELEAAWDRLIS</sequence>
<reference evidence="2 3" key="1">
    <citation type="submission" date="2018-03" db="EMBL/GenBank/DDBJ databases">
        <title>Genomic Encyclopedia of Type Strains, Phase III (KMG-III): the genomes of soil and plant-associated and newly described type strains.</title>
        <authorList>
            <person name="Whitman W."/>
        </authorList>
    </citation>
    <scope>NUCLEOTIDE SEQUENCE [LARGE SCALE GENOMIC DNA]</scope>
    <source>
        <strain evidence="2 3">CGMCC 1.12700</strain>
    </source>
</reference>
<dbReference type="AlphaFoldDB" id="A0A2P8D0P9"/>
<gene>
    <name evidence="2" type="ORF">B0I18_107205</name>
</gene>
<evidence type="ECO:0000313" key="2">
    <source>
        <dbReference type="EMBL" id="PSK90793.1"/>
    </source>
</evidence>
<comment type="caution">
    <text evidence="2">The sequence shown here is derived from an EMBL/GenBank/DDBJ whole genome shotgun (WGS) entry which is preliminary data.</text>
</comment>
<dbReference type="RefSeq" id="WP_106524063.1">
    <property type="nucleotide sequence ID" value="NZ_PYGD01000007.1"/>
</dbReference>
<feature type="transmembrane region" description="Helical" evidence="1">
    <location>
        <begin position="6"/>
        <end position="28"/>
    </location>
</feature>
<proteinExistence type="predicted"/>
<name>A0A2P8D0P9_9BACT</name>
<accession>A0A2P8D0P9</accession>
<keyword evidence="1" id="KW-0472">Membrane</keyword>